<keyword evidence="7 9" id="KW-0234">DNA repair</keyword>
<evidence type="ECO:0000256" key="5">
    <source>
        <dbReference type="ARBA" id="ARBA00022763"/>
    </source>
</evidence>
<evidence type="ECO:0000256" key="3">
    <source>
        <dbReference type="ARBA" id="ARBA00021315"/>
    </source>
</evidence>
<dbReference type="HOGENOM" id="CLU_018297_3_1_9"/>
<dbReference type="STRING" id="663278.Ethha_1218"/>
<dbReference type="SUPFAM" id="SSF52540">
    <property type="entry name" value="P-loop containing nucleoside triphosphate hydrolases"/>
    <property type="match status" value="2"/>
</dbReference>
<evidence type="ECO:0000313" key="11">
    <source>
        <dbReference type="EMBL" id="ADU26769.1"/>
    </source>
</evidence>
<comment type="function">
    <text evidence="1 9">May be involved in recombinational repair of damaged DNA.</text>
</comment>
<dbReference type="PIRSF" id="PIRSF003128">
    <property type="entry name" value="RecN"/>
    <property type="match status" value="1"/>
</dbReference>
<dbReference type="Pfam" id="PF02463">
    <property type="entry name" value="SMC_N"/>
    <property type="match status" value="1"/>
</dbReference>
<organism evidence="11 12">
    <name type="scientific">Ethanoligenens harbinense (strain DSM 18485 / JCM 12961 / CGMCC 1.5033 / YUAN-3)</name>
    <dbReference type="NCBI Taxonomy" id="663278"/>
    <lineage>
        <taxon>Bacteria</taxon>
        <taxon>Bacillati</taxon>
        <taxon>Bacillota</taxon>
        <taxon>Clostridia</taxon>
        <taxon>Eubacteriales</taxon>
        <taxon>Oscillospiraceae</taxon>
        <taxon>Ethanoligenens</taxon>
    </lineage>
</organism>
<evidence type="ECO:0000259" key="10">
    <source>
        <dbReference type="Pfam" id="PF02463"/>
    </source>
</evidence>
<dbReference type="EMBL" id="CP002400">
    <property type="protein sequence ID" value="ADU26769.1"/>
    <property type="molecule type" value="Genomic_DNA"/>
</dbReference>
<dbReference type="InterPro" id="IPR003395">
    <property type="entry name" value="RecF/RecN/SMC_N"/>
</dbReference>
<evidence type="ECO:0000256" key="7">
    <source>
        <dbReference type="ARBA" id="ARBA00023204"/>
    </source>
</evidence>
<dbReference type="FunFam" id="3.40.50.300:FF:000356">
    <property type="entry name" value="DNA repair protein RecN"/>
    <property type="match status" value="1"/>
</dbReference>
<protein>
    <recommendedName>
        <fullName evidence="3 9">DNA repair protein RecN</fullName>
    </recommendedName>
    <alternativeName>
        <fullName evidence="8 9">Recombination protein N</fullName>
    </alternativeName>
</protein>
<evidence type="ECO:0000256" key="4">
    <source>
        <dbReference type="ARBA" id="ARBA00022741"/>
    </source>
</evidence>
<gene>
    <name evidence="11" type="ordered locus">Ethha_1218</name>
</gene>
<dbReference type="NCBIfam" id="TIGR00634">
    <property type="entry name" value="recN"/>
    <property type="match status" value="1"/>
</dbReference>
<dbReference type="GO" id="GO:0009432">
    <property type="term" value="P:SOS response"/>
    <property type="evidence" value="ECO:0007669"/>
    <property type="project" value="TreeGrafter"/>
</dbReference>
<keyword evidence="5 9" id="KW-0227">DNA damage</keyword>
<keyword evidence="4" id="KW-0547">Nucleotide-binding</keyword>
<accession>E6U5L0</accession>
<dbReference type="Proteomes" id="UP000001551">
    <property type="component" value="Chromosome"/>
</dbReference>
<dbReference type="AlphaFoldDB" id="E6U5L0"/>
<keyword evidence="12" id="KW-1185">Reference proteome</keyword>
<dbReference type="GO" id="GO:0043590">
    <property type="term" value="C:bacterial nucleoid"/>
    <property type="evidence" value="ECO:0007669"/>
    <property type="project" value="TreeGrafter"/>
</dbReference>
<dbReference type="GO" id="GO:0006310">
    <property type="term" value="P:DNA recombination"/>
    <property type="evidence" value="ECO:0007669"/>
    <property type="project" value="InterPro"/>
</dbReference>
<evidence type="ECO:0000256" key="8">
    <source>
        <dbReference type="ARBA" id="ARBA00033408"/>
    </source>
</evidence>
<evidence type="ECO:0000313" key="12">
    <source>
        <dbReference type="Proteomes" id="UP000001551"/>
    </source>
</evidence>
<dbReference type="KEGG" id="eha:Ethha_1218"/>
<dbReference type="Gene3D" id="3.40.50.300">
    <property type="entry name" value="P-loop containing nucleotide triphosphate hydrolases"/>
    <property type="match status" value="2"/>
</dbReference>
<comment type="similarity">
    <text evidence="2 9">Belongs to the RecN family.</text>
</comment>
<dbReference type="PANTHER" id="PTHR11059:SF0">
    <property type="entry name" value="DNA REPAIR PROTEIN RECN"/>
    <property type="match status" value="1"/>
</dbReference>
<dbReference type="eggNOG" id="COG0497">
    <property type="taxonomic scope" value="Bacteria"/>
</dbReference>
<evidence type="ECO:0000256" key="1">
    <source>
        <dbReference type="ARBA" id="ARBA00003618"/>
    </source>
</evidence>
<dbReference type="PANTHER" id="PTHR11059">
    <property type="entry name" value="DNA REPAIR PROTEIN RECN"/>
    <property type="match status" value="1"/>
</dbReference>
<dbReference type="CDD" id="cd03241">
    <property type="entry name" value="ABC_RecN"/>
    <property type="match status" value="2"/>
</dbReference>
<dbReference type="GO" id="GO:0006281">
    <property type="term" value="P:DNA repair"/>
    <property type="evidence" value="ECO:0007669"/>
    <property type="project" value="UniProtKB-KW"/>
</dbReference>
<dbReference type="RefSeq" id="WP_013485130.1">
    <property type="nucleotide sequence ID" value="NC_014828.1"/>
</dbReference>
<dbReference type="InterPro" id="IPR027417">
    <property type="entry name" value="P-loop_NTPase"/>
</dbReference>
<sequence length="563" mass="61162">MLAQLHIENVAVIENADLVLADGLNVLTGETGAGKSILIGSINLALGERVSREIVRAGAHAAHVTALFAQVPERIRTRVEGLGFPCEEDGSLLLSREITADGRGSCRISGRPATVSVLREVGRLLVNIHGQHDNQALLAPENHIRYLDLYAGNTESLQAYHEVYQQLRRLRAQLKKLAMDDAEKARRVDLLRYQIDEIRTAGLRPGEEEELEERRSNILHAEKITGSLQEALGALQGAETAAGADTLAGAAASAVQAASDLLPQLVPLAERLQNLRYELEDCAAELQNRLDGVDADPRGLEAVEERLDTIFRLRGKYGETIGDILTFAERSEQELESITSSGERADALRQKGKALAAQAKQMAGRLTENRRRAARTMEEKIRTELAFLEMPNVRFHVKLTPLSRLEADGADGVEFLFAANPGAPLRPLVRIASGGEISRVMLAIKNALADVDDIDTLIFDEIDTGVSGRAAYKIGVKLKQVAGARQIVCITHLAQIAAQADRHVLIEKTVEDGRTFTRLHVLDFEGRKRELARIIGGAAITPLTLQNAAEMLGAAGTFPSSDG</sequence>
<keyword evidence="6" id="KW-0067">ATP-binding</keyword>
<feature type="domain" description="RecF/RecN/SMC N-terminal" evidence="10">
    <location>
        <begin position="2"/>
        <end position="508"/>
    </location>
</feature>
<evidence type="ECO:0000256" key="2">
    <source>
        <dbReference type="ARBA" id="ARBA00009441"/>
    </source>
</evidence>
<dbReference type="InterPro" id="IPR004604">
    <property type="entry name" value="DNA_recomb/repair_RecN"/>
</dbReference>
<evidence type="ECO:0000256" key="9">
    <source>
        <dbReference type="PIRNR" id="PIRNR003128"/>
    </source>
</evidence>
<evidence type="ECO:0000256" key="6">
    <source>
        <dbReference type="ARBA" id="ARBA00022840"/>
    </source>
</evidence>
<dbReference type="GO" id="GO:0005524">
    <property type="term" value="F:ATP binding"/>
    <property type="evidence" value="ECO:0007669"/>
    <property type="project" value="UniProtKB-KW"/>
</dbReference>
<proteinExistence type="inferred from homology"/>
<name>E6U5L0_ETHHY</name>
<dbReference type="FunFam" id="3.40.50.300:FF:000319">
    <property type="entry name" value="DNA repair protein RecN"/>
    <property type="match status" value="1"/>
</dbReference>
<reference evidence="11 12" key="1">
    <citation type="submission" date="2010-12" db="EMBL/GenBank/DDBJ databases">
        <title>Complete sequence of Ethanoligenens harbinense YUAN-3.</title>
        <authorList>
            <person name="Lucas S."/>
            <person name="Copeland A."/>
            <person name="Lapidus A."/>
            <person name="Cheng J.-F."/>
            <person name="Bruce D."/>
            <person name="Goodwin L."/>
            <person name="Pitluck S."/>
            <person name="Chertkov O."/>
            <person name="Misra M."/>
            <person name="Detter J.C."/>
            <person name="Han C."/>
            <person name="Tapia R."/>
            <person name="Land M."/>
            <person name="Hauser L."/>
            <person name="Jeffries C."/>
            <person name="Kyrpides N."/>
            <person name="Ivanova N."/>
            <person name="Mikhailova N."/>
            <person name="Wang A."/>
            <person name="Mouttaki H."/>
            <person name="He Z."/>
            <person name="Zhou J."/>
            <person name="Hemme C.L."/>
            <person name="Woyke T."/>
        </authorList>
    </citation>
    <scope>NUCLEOTIDE SEQUENCE [LARGE SCALE GENOMIC DNA]</scope>
    <source>
        <strain evidence="12">DSM 18485 / JCM 12961 / CGMCC 1.5033 / YUAN-3</strain>
    </source>
</reference>